<evidence type="ECO:0000313" key="4">
    <source>
        <dbReference type="Proteomes" id="UP000054383"/>
    </source>
</evidence>
<evidence type="ECO:0000256" key="1">
    <source>
        <dbReference type="ARBA" id="ARBA00011353"/>
    </source>
</evidence>
<protein>
    <recommendedName>
        <fullName evidence="5">Chromo domain-containing protein</fullName>
    </recommendedName>
</protein>
<name>A0A0U1MBB0_TALIS</name>
<keyword evidence="4" id="KW-1185">Reference proteome</keyword>
<dbReference type="EMBL" id="CVMT01000021">
    <property type="protein sequence ID" value="CRG92845.1"/>
    <property type="molecule type" value="Genomic_DNA"/>
</dbReference>
<comment type="subunit">
    <text evidence="1">Component of the NuA4 histone acetyltransferase complex.</text>
</comment>
<evidence type="ECO:0000256" key="2">
    <source>
        <dbReference type="SAM" id="MobiDB-lite"/>
    </source>
</evidence>
<dbReference type="Proteomes" id="UP000054383">
    <property type="component" value="Unassembled WGS sequence"/>
</dbReference>
<reference evidence="3 4" key="1">
    <citation type="submission" date="2015-04" db="EMBL/GenBank/DDBJ databases">
        <authorList>
            <person name="Syromyatnikov M.Y."/>
            <person name="Popov V.N."/>
        </authorList>
    </citation>
    <scope>NUCLEOTIDE SEQUENCE [LARGE SCALE GENOMIC DNA]</scope>
    <source>
        <strain evidence="3">WF-38-12</strain>
    </source>
</reference>
<dbReference type="SUPFAM" id="SSF54160">
    <property type="entry name" value="Chromo domain-like"/>
    <property type="match status" value="1"/>
</dbReference>
<feature type="region of interest" description="Disordered" evidence="2">
    <location>
        <begin position="30"/>
        <end position="124"/>
    </location>
</feature>
<sequence>MPAKGSPPGYPCGSFVLGLHEIENIGGTYDHRTCPDPRSPCRTTPIAAPADSTAPSTLERSRTRNQLDPSLEFGWSEPRAVHADCSLDSADPEIEPSTVSGPGQPGPDIEQSEPLSDADDGAPCSGDRWEYRRIKARRIDSSGRRMVRVEWEDTWEPEDQLDGLKMALRRYARERQIKRDAKETCPNCRARRGNLKRKIP</sequence>
<evidence type="ECO:0008006" key="5">
    <source>
        <dbReference type="Google" id="ProtNLM"/>
    </source>
</evidence>
<dbReference type="OrthoDB" id="4529838at2759"/>
<organism evidence="3 4">
    <name type="scientific">Talaromyces islandicus</name>
    <name type="common">Penicillium islandicum</name>
    <dbReference type="NCBI Taxonomy" id="28573"/>
    <lineage>
        <taxon>Eukaryota</taxon>
        <taxon>Fungi</taxon>
        <taxon>Dikarya</taxon>
        <taxon>Ascomycota</taxon>
        <taxon>Pezizomycotina</taxon>
        <taxon>Eurotiomycetes</taxon>
        <taxon>Eurotiomycetidae</taxon>
        <taxon>Eurotiales</taxon>
        <taxon>Trichocomaceae</taxon>
        <taxon>Talaromyces</taxon>
        <taxon>Talaromyces sect. Islandici</taxon>
    </lineage>
</organism>
<feature type="compositionally biased region" description="Polar residues" evidence="2">
    <location>
        <begin position="53"/>
        <end position="68"/>
    </location>
</feature>
<dbReference type="AlphaFoldDB" id="A0A0U1MBB0"/>
<dbReference type="InterPro" id="IPR016197">
    <property type="entry name" value="Chromo-like_dom_sf"/>
</dbReference>
<evidence type="ECO:0000313" key="3">
    <source>
        <dbReference type="EMBL" id="CRG92845.1"/>
    </source>
</evidence>
<accession>A0A0U1MBB0</accession>
<gene>
    <name evidence="3" type="ORF">PISL3812_09916</name>
</gene>
<proteinExistence type="predicted"/>